<evidence type="ECO:0008006" key="7">
    <source>
        <dbReference type="Google" id="ProtNLM"/>
    </source>
</evidence>
<evidence type="ECO:0000313" key="5">
    <source>
        <dbReference type="EMBL" id="KAK6171226.1"/>
    </source>
</evidence>
<dbReference type="GO" id="GO:0015631">
    <property type="term" value="F:tubulin binding"/>
    <property type="evidence" value="ECO:0007669"/>
    <property type="project" value="TreeGrafter"/>
</dbReference>
<dbReference type="PROSITE" id="PS51221">
    <property type="entry name" value="TTL"/>
    <property type="match status" value="1"/>
</dbReference>
<dbReference type="SUPFAM" id="SSF56059">
    <property type="entry name" value="Glutathione synthetase ATP-binding domain-like"/>
    <property type="match status" value="1"/>
</dbReference>
<dbReference type="EMBL" id="JAZGQO010000014">
    <property type="protein sequence ID" value="KAK6171226.1"/>
    <property type="molecule type" value="Genomic_DNA"/>
</dbReference>
<dbReference type="GO" id="GO:0070740">
    <property type="term" value="F:tubulin-glutamic acid ligase activity"/>
    <property type="evidence" value="ECO:0007669"/>
    <property type="project" value="TreeGrafter"/>
</dbReference>
<feature type="region of interest" description="Disordered" evidence="4">
    <location>
        <begin position="547"/>
        <end position="596"/>
    </location>
</feature>
<evidence type="ECO:0000256" key="4">
    <source>
        <dbReference type="SAM" id="MobiDB-lite"/>
    </source>
</evidence>
<feature type="compositionally biased region" description="Basic residues" evidence="4">
    <location>
        <begin position="453"/>
        <end position="463"/>
    </location>
</feature>
<sequence length="689" mass="78415">MNLNGKSFIFRINDNGEGLHIVRSVFLERGWIEYDEDTHDESEWNVWWRSSRFRTSDYDNVMSWQRLNHYPKSTTITRKDGLARNLKRMKGVYGSSVYNFCPLSFNVPNDYTKFVAEYTKLKQKTDSKNLSWICKPIDMSRGRGIFIFKDLSELQYNCSAVVQRYITNPMLISGYKFDLRLYVAVPSFHPLNIYIHQESIVRFSTEKYDLNSLNNVFAHLTNSSINKYSPNYSAGKERVGPGCKWTLTQLRYYFHQNNIDDRLLWQRIINIVTLTLITQSPSVPKVDNCFELYGFDILVDANQKPWLLEVNFSPSLSADCQADYLVKKPVVHDLIDMLNLNEVDKDQGKVATKTPRSIDSHRTYSRLSRAGSVKQLPAVNSAKKRTTPSPIILSPAPPIFGLPLVHQSDDEGCVFASGDSRNDNKLGIGHGDQYKNKTMEVPDKVVSLPPRTPKSRHTLRKVNSKGSTISDSGISSFSGHSENSSATSIRQLSETRSAKLKSRNSEKSTSVVKSLCDLNLDSYQQSKTSDVGNWRFMVRKQTAMSEKFDEEDGLNSRSPAPPLPPQHLPKTKRNPRLSISETVQPIPGSQKKRHSISSIKPWLRTRRSHLVNQRQVGLRGPSKKFGDFYLVFPFNDATLRASQTSLDARVIIREIQRQTKELANPGNTTDSSVDRIWQPVRSSESGLPV</sequence>
<feature type="compositionally biased region" description="Low complexity" evidence="4">
    <location>
        <begin position="464"/>
        <end position="485"/>
    </location>
</feature>
<keyword evidence="1" id="KW-0436">Ligase</keyword>
<dbReference type="GO" id="GO:0000226">
    <property type="term" value="P:microtubule cytoskeleton organization"/>
    <property type="evidence" value="ECO:0007669"/>
    <property type="project" value="TreeGrafter"/>
</dbReference>
<dbReference type="PANTHER" id="PTHR12241">
    <property type="entry name" value="TUBULIN POLYGLUTAMYLASE"/>
    <property type="match status" value="1"/>
</dbReference>
<gene>
    <name evidence="5" type="ORF">SNE40_019461</name>
</gene>
<dbReference type="AlphaFoldDB" id="A0AAN8J6I9"/>
<proteinExistence type="predicted"/>
<keyword evidence="6" id="KW-1185">Reference proteome</keyword>
<evidence type="ECO:0000256" key="1">
    <source>
        <dbReference type="ARBA" id="ARBA00022598"/>
    </source>
</evidence>
<keyword evidence="3" id="KW-0067">ATP-binding</keyword>
<reference evidence="5 6" key="1">
    <citation type="submission" date="2024-01" db="EMBL/GenBank/DDBJ databases">
        <title>The genome of the rayed Mediterranean limpet Patella caerulea (Linnaeus, 1758).</title>
        <authorList>
            <person name="Anh-Thu Weber A."/>
            <person name="Halstead-Nussloch G."/>
        </authorList>
    </citation>
    <scope>NUCLEOTIDE SEQUENCE [LARGE SCALE GENOMIC DNA]</scope>
    <source>
        <strain evidence="5">AATW-2023a</strain>
        <tissue evidence="5">Whole specimen</tissue>
    </source>
</reference>
<feature type="region of interest" description="Disordered" evidence="4">
    <location>
        <begin position="424"/>
        <end position="508"/>
    </location>
</feature>
<dbReference type="InterPro" id="IPR004344">
    <property type="entry name" value="TTL/TTLL_fam"/>
</dbReference>
<name>A0AAN8J6I9_PATCE</name>
<organism evidence="5 6">
    <name type="scientific">Patella caerulea</name>
    <name type="common">Rayed Mediterranean limpet</name>
    <dbReference type="NCBI Taxonomy" id="87958"/>
    <lineage>
        <taxon>Eukaryota</taxon>
        <taxon>Metazoa</taxon>
        <taxon>Spiralia</taxon>
        <taxon>Lophotrochozoa</taxon>
        <taxon>Mollusca</taxon>
        <taxon>Gastropoda</taxon>
        <taxon>Patellogastropoda</taxon>
        <taxon>Patelloidea</taxon>
        <taxon>Patellidae</taxon>
        <taxon>Patella</taxon>
    </lineage>
</organism>
<dbReference type="Pfam" id="PF03133">
    <property type="entry name" value="TTL"/>
    <property type="match status" value="1"/>
</dbReference>
<dbReference type="GO" id="GO:0036064">
    <property type="term" value="C:ciliary basal body"/>
    <property type="evidence" value="ECO:0007669"/>
    <property type="project" value="TreeGrafter"/>
</dbReference>
<dbReference type="Gene3D" id="3.30.470.20">
    <property type="entry name" value="ATP-grasp fold, B domain"/>
    <property type="match status" value="1"/>
</dbReference>
<dbReference type="PANTHER" id="PTHR12241:SF118">
    <property type="entry name" value="TUBULIN POLYGLUTAMYLASE TTLL2-RELATED"/>
    <property type="match status" value="1"/>
</dbReference>
<accession>A0AAN8J6I9</accession>
<feature type="compositionally biased region" description="Polar residues" evidence="4">
    <location>
        <begin position="486"/>
        <end position="495"/>
    </location>
</feature>
<protein>
    <recommendedName>
        <fullName evidence="7">Tubulin polyglutamylase TTLL2</fullName>
    </recommendedName>
</protein>
<evidence type="ECO:0000256" key="3">
    <source>
        <dbReference type="ARBA" id="ARBA00022840"/>
    </source>
</evidence>
<comment type="caution">
    <text evidence="5">The sequence shown here is derived from an EMBL/GenBank/DDBJ whole genome shotgun (WGS) entry which is preliminary data.</text>
</comment>
<dbReference type="Proteomes" id="UP001347796">
    <property type="component" value="Unassembled WGS sequence"/>
</dbReference>
<keyword evidence="2" id="KW-0547">Nucleotide-binding</keyword>
<dbReference type="GO" id="GO:0005524">
    <property type="term" value="F:ATP binding"/>
    <property type="evidence" value="ECO:0007669"/>
    <property type="project" value="UniProtKB-KW"/>
</dbReference>
<evidence type="ECO:0000256" key="2">
    <source>
        <dbReference type="ARBA" id="ARBA00022741"/>
    </source>
</evidence>
<evidence type="ECO:0000313" key="6">
    <source>
        <dbReference type="Proteomes" id="UP001347796"/>
    </source>
</evidence>
<feature type="compositionally biased region" description="Basic and acidic residues" evidence="4">
    <location>
        <begin position="432"/>
        <end position="443"/>
    </location>
</feature>